<keyword evidence="8" id="KW-0560">Oxidoreductase</keyword>
<dbReference type="InterPro" id="IPR036922">
    <property type="entry name" value="Rieske_2Fe-2S_sf"/>
</dbReference>
<feature type="signal peptide" evidence="6">
    <location>
        <begin position="1"/>
        <end position="28"/>
    </location>
</feature>
<keyword evidence="5" id="KW-1015">Disulfide bond</keyword>
<organism evidence="8 9">
    <name type="scientific">Acidiphilium multivorum (strain DSM 11245 / JCM 8867 / NBRC 100883 / AIU 301)</name>
    <dbReference type="NCBI Taxonomy" id="926570"/>
    <lineage>
        <taxon>Bacteria</taxon>
        <taxon>Pseudomonadati</taxon>
        <taxon>Pseudomonadota</taxon>
        <taxon>Alphaproteobacteria</taxon>
        <taxon>Acetobacterales</taxon>
        <taxon>Acidocellaceae</taxon>
        <taxon>Acidiphilium</taxon>
    </lineage>
</organism>
<feature type="domain" description="Rieske" evidence="7">
    <location>
        <begin position="52"/>
        <end position="146"/>
    </location>
</feature>
<dbReference type="GO" id="GO:0050611">
    <property type="term" value="F:arsenate reductase (azurin) activity"/>
    <property type="evidence" value="ECO:0007669"/>
    <property type="project" value="UniProtKB-EC"/>
</dbReference>
<evidence type="ECO:0000313" key="8">
    <source>
        <dbReference type="EMBL" id="BAJ82012.1"/>
    </source>
</evidence>
<dbReference type="PROSITE" id="PS51318">
    <property type="entry name" value="TAT"/>
    <property type="match status" value="1"/>
</dbReference>
<dbReference type="PANTHER" id="PTHR10134">
    <property type="entry name" value="CYTOCHROME B-C1 COMPLEX SUBUNIT RIESKE, MITOCHONDRIAL"/>
    <property type="match status" value="1"/>
</dbReference>
<keyword evidence="9" id="KW-1185">Reference proteome</keyword>
<dbReference type="EMBL" id="AP012035">
    <property type="protein sequence ID" value="BAJ82012.1"/>
    <property type="molecule type" value="Genomic_DNA"/>
</dbReference>
<keyword evidence="2" id="KW-0479">Metal-binding</keyword>
<feature type="chain" id="PRO_5003254942" evidence="6">
    <location>
        <begin position="29"/>
        <end position="162"/>
    </location>
</feature>
<keyword evidence="1" id="KW-0001">2Fe-2S</keyword>
<dbReference type="NCBIfam" id="TIGR02694">
    <property type="entry name" value="arsenite_ox_S"/>
    <property type="match status" value="1"/>
</dbReference>
<evidence type="ECO:0000313" key="9">
    <source>
        <dbReference type="Proteomes" id="UP000007100"/>
    </source>
</evidence>
<evidence type="ECO:0000256" key="3">
    <source>
        <dbReference type="ARBA" id="ARBA00023004"/>
    </source>
</evidence>
<evidence type="ECO:0000256" key="5">
    <source>
        <dbReference type="ARBA" id="ARBA00023157"/>
    </source>
</evidence>
<proteinExistence type="predicted"/>
<dbReference type="HOGENOM" id="CLU_055690_1_3_5"/>
<evidence type="ECO:0000256" key="2">
    <source>
        <dbReference type="ARBA" id="ARBA00022723"/>
    </source>
</evidence>
<dbReference type="InterPro" id="IPR006311">
    <property type="entry name" value="TAT_signal"/>
</dbReference>
<accession>F0J366</accession>
<protein>
    <submittedName>
        <fullName evidence="8">Arsenite oxidase small subunit</fullName>
        <ecNumber evidence="8">1.20.9.1</ecNumber>
    </submittedName>
</protein>
<gene>
    <name evidence="8" type="ordered locus">ACMV_26650</name>
</gene>
<dbReference type="KEGG" id="amv:ACMV_26650"/>
<name>F0J366_ACIMA</name>
<dbReference type="RefSeq" id="WP_013640759.1">
    <property type="nucleotide sequence ID" value="NC_015186.1"/>
</dbReference>
<dbReference type="Proteomes" id="UP000007100">
    <property type="component" value="Chromosome"/>
</dbReference>
<keyword evidence="6" id="KW-0732">Signal</keyword>
<keyword evidence="3" id="KW-0408">Iron</keyword>
<evidence type="ECO:0000256" key="6">
    <source>
        <dbReference type="SAM" id="SignalP"/>
    </source>
</evidence>
<dbReference type="InterPro" id="IPR014349">
    <property type="entry name" value="Rieske_Fe-S_prot"/>
</dbReference>
<dbReference type="GO" id="GO:0046872">
    <property type="term" value="F:metal ion binding"/>
    <property type="evidence" value="ECO:0007669"/>
    <property type="project" value="UniProtKB-KW"/>
</dbReference>
<dbReference type="InterPro" id="IPR017941">
    <property type="entry name" value="Rieske_2Fe-2S"/>
</dbReference>
<dbReference type="InterPro" id="IPR019546">
    <property type="entry name" value="TAT_signal_bac_arc"/>
</dbReference>
<dbReference type="NCBIfam" id="TIGR01409">
    <property type="entry name" value="TAT_signal_seq"/>
    <property type="match status" value="1"/>
</dbReference>
<reference evidence="8 9" key="1">
    <citation type="submission" date="2010-12" db="EMBL/GenBank/DDBJ databases">
        <title>Whole genome sequence of Acidiphilium multivorum AIU301.</title>
        <authorList>
            <person name="Narita-Yamada S."/>
            <person name="Nakamura S."/>
            <person name="Ito N."/>
            <person name="Takarada H."/>
            <person name="Katano Y."/>
            <person name="Nakazawa H."/>
            <person name="Hosoyama A."/>
            <person name="Yamada R."/>
            <person name="Fujita N."/>
        </authorList>
    </citation>
    <scope>NUCLEOTIDE SEQUENCE [LARGE SCALE GENOMIC DNA]</scope>
    <source>
        <strain evidence="9">DSM 11245 / JCM 8867 / AIU301</strain>
    </source>
</reference>
<evidence type="ECO:0000256" key="1">
    <source>
        <dbReference type="ARBA" id="ARBA00022714"/>
    </source>
</evidence>
<keyword evidence="4" id="KW-0411">Iron-sulfur</keyword>
<dbReference type="EC" id="1.20.9.1" evidence="8"/>
<dbReference type="GO" id="GO:0051537">
    <property type="term" value="F:2 iron, 2 sulfur cluster binding"/>
    <property type="evidence" value="ECO:0007669"/>
    <property type="project" value="UniProtKB-KW"/>
</dbReference>
<dbReference type="SUPFAM" id="SSF50022">
    <property type="entry name" value="ISP domain"/>
    <property type="match status" value="1"/>
</dbReference>
<sequence length="162" mass="17117">MPVKVSRRGFIRTSAVAGAVANPMLAKAGMVMADGKHWPSVKAGNINQLSPGKPVSFHYPDAASPAWLLKLSEPAYEGAGSSGDVVAFSGICTHMGCPVAFKDGRFVCPCHLSMFDPARNGVPYQGLASDYLPQIELRIDSAGDIHAERMSGLIWGRTSDAA</sequence>
<dbReference type="PROSITE" id="PS51296">
    <property type="entry name" value="RIESKE"/>
    <property type="match status" value="1"/>
</dbReference>
<dbReference type="Gene3D" id="2.102.10.10">
    <property type="entry name" value="Rieske [2Fe-2S] iron-sulphur domain"/>
    <property type="match status" value="1"/>
</dbReference>
<evidence type="ECO:0000256" key="4">
    <source>
        <dbReference type="ARBA" id="ARBA00023014"/>
    </source>
</evidence>
<dbReference type="InterPro" id="IPR014067">
    <property type="entry name" value="AioB/IdrB_ssu"/>
</dbReference>
<dbReference type="Pfam" id="PF00355">
    <property type="entry name" value="Rieske"/>
    <property type="match status" value="1"/>
</dbReference>
<evidence type="ECO:0000259" key="7">
    <source>
        <dbReference type="PROSITE" id="PS51296"/>
    </source>
</evidence>
<dbReference type="AlphaFoldDB" id="F0J366"/>